<gene>
    <name evidence="1" type="ORF">EKPJFOCH_0195</name>
</gene>
<accession>A0ABQ4TEC5</accession>
<evidence type="ECO:0000313" key="2">
    <source>
        <dbReference type="Proteomes" id="UP001055101"/>
    </source>
</evidence>
<dbReference type="EMBL" id="BPRA01000001">
    <property type="protein sequence ID" value="GJE53728.1"/>
    <property type="molecule type" value="Genomic_DNA"/>
</dbReference>
<protein>
    <submittedName>
        <fullName evidence="1">Uncharacterized protein</fullName>
    </submittedName>
</protein>
<comment type="caution">
    <text evidence="1">The sequence shown here is derived from an EMBL/GenBank/DDBJ whole genome shotgun (WGS) entry which is preliminary data.</text>
</comment>
<keyword evidence="2" id="KW-1185">Reference proteome</keyword>
<organism evidence="1 2">
    <name type="scientific">Methylobacterium thuringiense</name>
    <dbReference type="NCBI Taxonomy" id="1003091"/>
    <lineage>
        <taxon>Bacteria</taxon>
        <taxon>Pseudomonadati</taxon>
        <taxon>Pseudomonadota</taxon>
        <taxon>Alphaproteobacteria</taxon>
        <taxon>Hyphomicrobiales</taxon>
        <taxon>Methylobacteriaceae</taxon>
        <taxon>Methylobacterium</taxon>
    </lineage>
</organism>
<name>A0ABQ4TEC5_9HYPH</name>
<proteinExistence type="predicted"/>
<evidence type="ECO:0000313" key="1">
    <source>
        <dbReference type="EMBL" id="GJE53728.1"/>
    </source>
</evidence>
<dbReference type="Proteomes" id="UP001055101">
    <property type="component" value="Unassembled WGS sequence"/>
</dbReference>
<sequence>MTAAAQTQVHAVRLCLSITIELLKQLGQAGIQRFVDHGFVHRLQLPAEALAGQSVQHRLGFGIWHG</sequence>
<reference evidence="1" key="1">
    <citation type="journal article" date="2021" name="Front. Microbiol.">
        <title>Comprehensive Comparative Genomics and Phenotyping of Methylobacterium Species.</title>
        <authorList>
            <person name="Alessa O."/>
            <person name="Ogura Y."/>
            <person name="Fujitani Y."/>
            <person name="Takami H."/>
            <person name="Hayashi T."/>
            <person name="Sahin N."/>
            <person name="Tani A."/>
        </authorList>
    </citation>
    <scope>NUCLEOTIDE SEQUENCE</scope>
    <source>
        <strain evidence="1">DSM 23674</strain>
    </source>
</reference>
<reference evidence="1" key="2">
    <citation type="submission" date="2021-08" db="EMBL/GenBank/DDBJ databases">
        <authorList>
            <person name="Tani A."/>
            <person name="Ola A."/>
            <person name="Ogura Y."/>
            <person name="Katsura K."/>
            <person name="Hayashi T."/>
        </authorList>
    </citation>
    <scope>NUCLEOTIDE SEQUENCE</scope>
    <source>
        <strain evidence="1">DSM 23674</strain>
    </source>
</reference>